<keyword evidence="1" id="KW-0472">Membrane</keyword>
<protein>
    <submittedName>
        <fullName evidence="2">Uncharacterized protein</fullName>
    </submittedName>
</protein>
<comment type="caution">
    <text evidence="2">The sequence shown here is derived from an EMBL/GenBank/DDBJ whole genome shotgun (WGS) entry which is preliminary data.</text>
</comment>
<dbReference type="GO" id="GO:1901135">
    <property type="term" value="P:carbohydrate derivative metabolic process"/>
    <property type="evidence" value="ECO:0007669"/>
    <property type="project" value="UniProtKB-ARBA"/>
</dbReference>
<evidence type="ECO:0000256" key="1">
    <source>
        <dbReference type="SAM" id="Phobius"/>
    </source>
</evidence>
<dbReference type="Gene3D" id="3.40.50.2000">
    <property type="entry name" value="Glycogen Phosphorylase B"/>
    <property type="match status" value="1"/>
</dbReference>
<keyword evidence="3" id="KW-1185">Reference proteome</keyword>
<feature type="transmembrane region" description="Helical" evidence="1">
    <location>
        <begin position="102"/>
        <end position="124"/>
    </location>
</feature>
<name>A0AAP0LKC6_9ROSI</name>
<dbReference type="EMBL" id="JBCGBO010000025">
    <property type="protein sequence ID" value="KAK9175632.1"/>
    <property type="molecule type" value="Genomic_DNA"/>
</dbReference>
<gene>
    <name evidence="2" type="ORF">WN944_027639</name>
</gene>
<sequence length="206" mass="22989">MRTIQFSKFSYLIALTIQHLAMKNLILEARGHLHPQEHLRAAGQDVIDGVVSIGEYVCVAGILVMLLFLDGIKWLDLVAGSSLLSVQRIGFKKMGLRDLGDFWVFSEWVGIVSGVPIIVVPMVLDQLLNAKIVADIGVGMEVPREEIDQRVRKEELARVIKHVVVQEEGQQIRRKSKELSESMKKKGDGKAINVVEKLLQLVKVSS</sequence>
<dbReference type="AlphaFoldDB" id="A0AAP0LKC6"/>
<reference evidence="2 3" key="1">
    <citation type="submission" date="2024-05" db="EMBL/GenBank/DDBJ databases">
        <title>Haplotype-resolved chromosome-level genome assembly of Huyou (Citrus changshanensis).</title>
        <authorList>
            <person name="Miao C."/>
            <person name="Chen W."/>
            <person name="Wu Y."/>
            <person name="Wang L."/>
            <person name="Zhao S."/>
            <person name="Grierson D."/>
            <person name="Xu C."/>
            <person name="Chen K."/>
        </authorList>
    </citation>
    <scope>NUCLEOTIDE SEQUENCE [LARGE SCALE GENOMIC DNA]</scope>
    <source>
        <strain evidence="2">01-14</strain>
        <tissue evidence="2">Leaf</tissue>
    </source>
</reference>
<dbReference type="PANTHER" id="PTHR48044">
    <property type="entry name" value="GLYCOSYLTRANSFERASE"/>
    <property type="match status" value="1"/>
</dbReference>
<organism evidence="2 3">
    <name type="scientific">Citrus x changshan-huyou</name>
    <dbReference type="NCBI Taxonomy" id="2935761"/>
    <lineage>
        <taxon>Eukaryota</taxon>
        <taxon>Viridiplantae</taxon>
        <taxon>Streptophyta</taxon>
        <taxon>Embryophyta</taxon>
        <taxon>Tracheophyta</taxon>
        <taxon>Spermatophyta</taxon>
        <taxon>Magnoliopsida</taxon>
        <taxon>eudicotyledons</taxon>
        <taxon>Gunneridae</taxon>
        <taxon>Pentapetalae</taxon>
        <taxon>rosids</taxon>
        <taxon>malvids</taxon>
        <taxon>Sapindales</taxon>
        <taxon>Rutaceae</taxon>
        <taxon>Aurantioideae</taxon>
        <taxon>Citrus</taxon>
    </lineage>
</organism>
<keyword evidence="1" id="KW-0812">Transmembrane</keyword>
<evidence type="ECO:0000313" key="3">
    <source>
        <dbReference type="Proteomes" id="UP001428341"/>
    </source>
</evidence>
<proteinExistence type="predicted"/>
<dbReference type="PANTHER" id="PTHR48044:SF9">
    <property type="entry name" value="UDP-GLYCOSYLTRANSFERASE SUPERFAMILY PROTEIN"/>
    <property type="match status" value="1"/>
</dbReference>
<keyword evidence="1" id="KW-1133">Transmembrane helix</keyword>
<dbReference type="SUPFAM" id="SSF53756">
    <property type="entry name" value="UDP-Glycosyltransferase/glycogen phosphorylase"/>
    <property type="match status" value="1"/>
</dbReference>
<feature type="transmembrane region" description="Helical" evidence="1">
    <location>
        <begin position="46"/>
        <end position="69"/>
    </location>
</feature>
<dbReference type="Proteomes" id="UP001428341">
    <property type="component" value="Unassembled WGS sequence"/>
</dbReference>
<accession>A0AAP0LKC6</accession>
<evidence type="ECO:0000313" key="2">
    <source>
        <dbReference type="EMBL" id="KAK9175632.1"/>
    </source>
</evidence>
<dbReference type="GO" id="GO:0008194">
    <property type="term" value="F:UDP-glycosyltransferase activity"/>
    <property type="evidence" value="ECO:0007669"/>
    <property type="project" value="UniProtKB-ARBA"/>
</dbReference>